<comment type="caution">
    <text evidence="1">The sequence shown here is derived from an EMBL/GenBank/DDBJ whole genome shotgun (WGS) entry which is preliminary data.</text>
</comment>
<evidence type="ECO:0000313" key="2">
    <source>
        <dbReference type="Proteomes" id="UP000003107"/>
    </source>
</evidence>
<keyword evidence="2" id="KW-1185">Reference proteome</keyword>
<evidence type="ECO:0000313" key="1">
    <source>
        <dbReference type="EMBL" id="EET78691.1"/>
    </source>
</evidence>
<dbReference type="AlphaFoldDB" id="C6RIE8"/>
<protein>
    <submittedName>
        <fullName evidence="1">Uncharacterized protein</fullName>
    </submittedName>
</protein>
<reference evidence="1 2" key="1">
    <citation type="submission" date="2009-07" db="EMBL/GenBank/DDBJ databases">
        <authorList>
            <person name="Madupu R."/>
            <person name="Sebastian Y."/>
            <person name="Durkin A.S."/>
            <person name="Torralba M."/>
            <person name="Methe B."/>
            <person name="Sutton G.G."/>
            <person name="Strausberg R.L."/>
            <person name="Nelson K.E."/>
        </authorList>
    </citation>
    <scope>NUCLEOTIDE SEQUENCE [LARGE SCALE GENOMIC DNA]</scope>
    <source>
        <strain evidence="1 2">RM3277</strain>
    </source>
</reference>
<gene>
    <name evidence="1" type="ORF">CAMSH0001_1294</name>
</gene>
<sequence>MLGSWVIFLAVRPFAYSRADYAIFLPNFTKGVKKAIILKSISKG</sequence>
<dbReference type="Proteomes" id="UP000003107">
    <property type="component" value="Unassembled WGS sequence"/>
</dbReference>
<dbReference type="STRING" id="553219.CAMSH0001_1294"/>
<organism evidence="1 2">
    <name type="scientific">Campylobacter showae RM3277</name>
    <dbReference type="NCBI Taxonomy" id="553219"/>
    <lineage>
        <taxon>Bacteria</taxon>
        <taxon>Pseudomonadati</taxon>
        <taxon>Campylobacterota</taxon>
        <taxon>Epsilonproteobacteria</taxon>
        <taxon>Campylobacterales</taxon>
        <taxon>Campylobacteraceae</taxon>
        <taxon>Campylobacter</taxon>
    </lineage>
</organism>
<name>C6RIE8_9BACT</name>
<proteinExistence type="predicted"/>
<dbReference type="EMBL" id="ACVQ01000032">
    <property type="protein sequence ID" value="EET78691.1"/>
    <property type="molecule type" value="Genomic_DNA"/>
</dbReference>
<accession>C6RIE8</accession>